<dbReference type="PANTHER" id="PTHR34473:SF3">
    <property type="entry name" value="TRANSMEMBRANE PROTEIN-RELATED"/>
    <property type="match status" value="1"/>
</dbReference>
<gene>
    <name evidence="3" type="ORF">FDA94_36105</name>
</gene>
<proteinExistence type="predicted"/>
<dbReference type="OrthoDB" id="3730669at2"/>
<keyword evidence="4" id="KW-1185">Reference proteome</keyword>
<evidence type="ECO:0000313" key="3">
    <source>
        <dbReference type="EMBL" id="TKK79062.1"/>
    </source>
</evidence>
<dbReference type="EMBL" id="SZQA01000059">
    <property type="protein sequence ID" value="TKK79062.1"/>
    <property type="molecule type" value="Genomic_DNA"/>
</dbReference>
<comment type="caution">
    <text evidence="3">The sequence shown here is derived from an EMBL/GenBank/DDBJ whole genome shotgun (WGS) entry which is preliminary data.</text>
</comment>
<keyword evidence="1" id="KW-0472">Membrane</keyword>
<dbReference type="RefSeq" id="WP_137251522.1">
    <property type="nucleotide sequence ID" value="NZ_SZQA01000059.1"/>
</dbReference>
<feature type="transmembrane region" description="Helical" evidence="1">
    <location>
        <begin position="20"/>
        <end position="45"/>
    </location>
</feature>
<keyword evidence="1" id="KW-1133">Transmembrane helix</keyword>
<evidence type="ECO:0000256" key="1">
    <source>
        <dbReference type="SAM" id="Phobius"/>
    </source>
</evidence>
<evidence type="ECO:0000259" key="2">
    <source>
        <dbReference type="Pfam" id="PF03703"/>
    </source>
</evidence>
<dbReference type="Pfam" id="PF03703">
    <property type="entry name" value="bPH_2"/>
    <property type="match status" value="1"/>
</dbReference>
<sequence length="165" mass="18161">MSQSRTELRPPEQRVERRSVTWWTLRAVIGGGLLTGLLAYLTATLPDARPWLGPLLAAAAVVSLVYVGVMPAVRYRVHRWETTGEAVYALSGWVVREWRVAPISRIQTVDTKRGPLQQLLRLATVTVTTGSAHGPVRITGLDQDVAARVARDLTEITRRTPGDAT</sequence>
<reference evidence="3 4" key="1">
    <citation type="submission" date="2019-04" db="EMBL/GenBank/DDBJ databases">
        <title>Herbidospora sp. NEAU-GS14.nov., a novel actinomycete isolated from soil.</title>
        <authorList>
            <person name="Han L."/>
        </authorList>
    </citation>
    <scope>NUCLEOTIDE SEQUENCE [LARGE SCALE GENOMIC DNA]</scope>
    <source>
        <strain evidence="3 4">NEAU-GS14</strain>
    </source>
</reference>
<dbReference type="PANTHER" id="PTHR34473">
    <property type="entry name" value="UPF0699 TRANSMEMBRANE PROTEIN YDBS"/>
    <property type="match status" value="1"/>
</dbReference>
<evidence type="ECO:0000313" key="4">
    <source>
        <dbReference type="Proteomes" id="UP000308705"/>
    </source>
</evidence>
<name>A0A4U3LTF8_9ACTN</name>
<keyword evidence="1" id="KW-0812">Transmembrane</keyword>
<feature type="domain" description="YdbS-like PH" evidence="2">
    <location>
        <begin position="75"/>
        <end position="151"/>
    </location>
</feature>
<dbReference type="Proteomes" id="UP000308705">
    <property type="component" value="Unassembled WGS sequence"/>
</dbReference>
<accession>A0A4U3LTF8</accession>
<protein>
    <submittedName>
        <fullName evidence="3">PH domain-containing protein</fullName>
    </submittedName>
</protein>
<dbReference type="AlphaFoldDB" id="A0A4U3LTF8"/>
<organism evidence="3 4">
    <name type="scientific">Herbidospora galbida</name>
    <dbReference type="NCBI Taxonomy" id="2575442"/>
    <lineage>
        <taxon>Bacteria</taxon>
        <taxon>Bacillati</taxon>
        <taxon>Actinomycetota</taxon>
        <taxon>Actinomycetes</taxon>
        <taxon>Streptosporangiales</taxon>
        <taxon>Streptosporangiaceae</taxon>
        <taxon>Herbidospora</taxon>
    </lineage>
</organism>
<dbReference type="InterPro" id="IPR005182">
    <property type="entry name" value="YdbS-like_PH"/>
</dbReference>
<feature type="transmembrane region" description="Helical" evidence="1">
    <location>
        <begin position="51"/>
        <end position="69"/>
    </location>
</feature>